<evidence type="ECO:0000313" key="2">
    <source>
        <dbReference type="Proteomes" id="UP000617531"/>
    </source>
</evidence>
<comment type="caution">
    <text evidence="1">The sequence shown here is derived from an EMBL/GenBank/DDBJ whole genome shotgun (WGS) entry which is preliminary data.</text>
</comment>
<protein>
    <submittedName>
        <fullName evidence="1">Uncharacterized protein</fullName>
    </submittedName>
</protein>
<evidence type="ECO:0000313" key="1">
    <source>
        <dbReference type="EMBL" id="GHF16907.1"/>
    </source>
</evidence>
<dbReference type="Proteomes" id="UP000617531">
    <property type="component" value="Unassembled WGS sequence"/>
</dbReference>
<accession>A0A8J3GR08</accession>
<proteinExistence type="predicted"/>
<dbReference type="AlphaFoldDB" id="A0A8J3GR08"/>
<name>A0A8J3GR08_9MICO</name>
<reference evidence="1" key="2">
    <citation type="submission" date="2020-09" db="EMBL/GenBank/DDBJ databases">
        <authorList>
            <person name="Sun Q."/>
            <person name="Zhou Y."/>
        </authorList>
    </citation>
    <scope>NUCLEOTIDE SEQUENCE</scope>
    <source>
        <strain evidence="1">CGMCC 1.16548</strain>
    </source>
</reference>
<keyword evidence="2" id="KW-1185">Reference proteome</keyword>
<gene>
    <name evidence="1" type="ORF">GCM10011600_17070</name>
</gene>
<dbReference type="RefSeq" id="WP_191283075.1">
    <property type="nucleotide sequence ID" value="NZ_BNAI01000003.1"/>
</dbReference>
<sequence length="74" mass="8441">MNEGKSAMTYGTFMDTGRITGVPGVAVRLGRALESWGRKVATPIDRDTQRREYERHIGNEARMLHGERLVRQPR</sequence>
<reference evidence="1" key="1">
    <citation type="journal article" date="2014" name="Int. J. Syst. Evol. Microbiol.">
        <title>Complete genome sequence of Corynebacterium casei LMG S-19264T (=DSM 44701T), isolated from a smear-ripened cheese.</title>
        <authorList>
            <consortium name="US DOE Joint Genome Institute (JGI-PGF)"/>
            <person name="Walter F."/>
            <person name="Albersmeier A."/>
            <person name="Kalinowski J."/>
            <person name="Ruckert C."/>
        </authorList>
    </citation>
    <scope>NUCLEOTIDE SEQUENCE</scope>
    <source>
        <strain evidence="1">CGMCC 1.16548</strain>
    </source>
</reference>
<organism evidence="1 2">
    <name type="scientific">Pseudolysinimonas yzui</name>
    <dbReference type="NCBI Taxonomy" id="2708254"/>
    <lineage>
        <taxon>Bacteria</taxon>
        <taxon>Bacillati</taxon>
        <taxon>Actinomycetota</taxon>
        <taxon>Actinomycetes</taxon>
        <taxon>Micrococcales</taxon>
        <taxon>Microbacteriaceae</taxon>
        <taxon>Pseudolysinimonas</taxon>
    </lineage>
</organism>
<dbReference type="EMBL" id="BNAI01000003">
    <property type="protein sequence ID" value="GHF16907.1"/>
    <property type="molecule type" value="Genomic_DNA"/>
</dbReference>